<organism evidence="2 3">
    <name type="scientific">Cordyceps militaris (strain CM01)</name>
    <name type="common">Caterpillar fungus</name>
    <dbReference type="NCBI Taxonomy" id="983644"/>
    <lineage>
        <taxon>Eukaryota</taxon>
        <taxon>Fungi</taxon>
        <taxon>Dikarya</taxon>
        <taxon>Ascomycota</taxon>
        <taxon>Pezizomycotina</taxon>
        <taxon>Sordariomycetes</taxon>
        <taxon>Hypocreomycetidae</taxon>
        <taxon>Hypocreales</taxon>
        <taxon>Cordycipitaceae</taxon>
        <taxon>Cordyceps</taxon>
    </lineage>
</organism>
<dbReference type="VEuPathDB" id="FungiDB:CCM_06800"/>
<evidence type="ECO:0000313" key="2">
    <source>
        <dbReference type="EMBL" id="EGX90380.1"/>
    </source>
</evidence>
<gene>
    <name evidence="2" type="ORF">CCM_06800</name>
</gene>
<evidence type="ECO:0000313" key="3">
    <source>
        <dbReference type="Proteomes" id="UP000001610"/>
    </source>
</evidence>
<sequence>MNCPAPCSHLHASHKAVVSFSHPPTRPPHRFIPRGNSNALPVLSFVLDLLRVPTPADPVSTEPPPTTNSIMHATSQY</sequence>
<dbReference type="InParanoid" id="G3JL06"/>
<protein>
    <submittedName>
        <fullName evidence="2">Uncharacterized protein</fullName>
    </submittedName>
</protein>
<dbReference type="GeneID" id="18168811"/>
<reference evidence="2 3" key="1">
    <citation type="journal article" date="2011" name="Genome Biol.">
        <title>Genome sequence of the insect pathogenic fungus Cordyceps militaris, a valued traditional Chinese medicine.</title>
        <authorList>
            <person name="Zheng P."/>
            <person name="Xia Y."/>
            <person name="Xiao G."/>
            <person name="Xiong C."/>
            <person name="Hu X."/>
            <person name="Zhang S."/>
            <person name="Zheng H."/>
            <person name="Huang Y."/>
            <person name="Zhou Y."/>
            <person name="Wang S."/>
            <person name="Zhao G.P."/>
            <person name="Liu X."/>
            <person name="St Leger R.J."/>
            <person name="Wang C."/>
        </authorList>
    </citation>
    <scope>NUCLEOTIDE SEQUENCE [LARGE SCALE GENOMIC DNA]</scope>
    <source>
        <strain evidence="2 3">CM01</strain>
    </source>
</reference>
<feature type="compositionally biased region" description="Polar residues" evidence="1">
    <location>
        <begin position="67"/>
        <end position="77"/>
    </location>
</feature>
<name>G3JL06_CORMM</name>
<dbReference type="EMBL" id="JH126403">
    <property type="protein sequence ID" value="EGX90380.1"/>
    <property type="molecule type" value="Genomic_DNA"/>
</dbReference>
<dbReference type="AlphaFoldDB" id="G3JL06"/>
<keyword evidence="3" id="KW-1185">Reference proteome</keyword>
<evidence type="ECO:0000256" key="1">
    <source>
        <dbReference type="SAM" id="MobiDB-lite"/>
    </source>
</evidence>
<feature type="region of interest" description="Disordered" evidence="1">
    <location>
        <begin position="54"/>
        <end position="77"/>
    </location>
</feature>
<dbReference type="RefSeq" id="XP_006672001.1">
    <property type="nucleotide sequence ID" value="XM_006671938.1"/>
</dbReference>
<dbReference type="KEGG" id="cmt:CCM_06800"/>
<proteinExistence type="predicted"/>
<accession>G3JL06</accession>
<dbReference type="HOGENOM" id="CLU_2637977_0_0_1"/>
<dbReference type="Proteomes" id="UP000001610">
    <property type="component" value="Unassembled WGS sequence"/>
</dbReference>